<organism evidence="3 4">
    <name type="scientific">Actinokineospora guangxiensis</name>
    <dbReference type="NCBI Taxonomy" id="1490288"/>
    <lineage>
        <taxon>Bacteria</taxon>
        <taxon>Bacillati</taxon>
        <taxon>Actinomycetota</taxon>
        <taxon>Actinomycetes</taxon>
        <taxon>Pseudonocardiales</taxon>
        <taxon>Pseudonocardiaceae</taxon>
        <taxon>Actinokineospora</taxon>
    </lineage>
</organism>
<accession>A0ABW0ENL9</accession>
<protein>
    <submittedName>
        <fullName evidence="3">SGNH/GDSL hydrolase family protein</fullName>
        <ecNumber evidence="3">3.1.-.-</ecNumber>
    </submittedName>
</protein>
<dbReference type="InterPro" id="IPR036514">
    <property type="entry name" value="SGNH_hydro_sf"/>
</dbReference>
<dbReference type="Proteomes" id="UP001596157">
    <property type="component" value="Unassembled WGS sequence"/>
</dbReference>
<dbReference type="InterPro" id="IPR013830">
    <property type="entry name" value="SGNH_hydro"/>
</dbReference>
<evidence type="ECO:0000259" key="2">
    <source>
        <dbReference type="Pfam" id="PF13472"/>
    </source>
</evidence>
<dbReference type="EMBL" id="JBHSKF010000004">
    <property type="protein sequence ID" value="MFC5287629.1"/>
    <property type="molecule type" value="Genomic_DNA"/>
</dbReference>
<gene>
    <name evidence="3" type="ORF">ACFPM7_11265</name>
</gene>
<dbReference type="SUPFAM" id="SSF52266">
    <property type="entry name" value="SGNH hydrolase"/>
    <property type="match status" value="1"/>
</dbReference>
<evidence type="ECO:0000313" key="4">
    <source>
        <dbReference type="Proteomes" id="UP001596157"/>
    </source>
</evidence>
<proteinExistence type="predicted"/>
<keyword evidence="4" id="KW-1185">Reference proteome</keyword>
<dbReference type="PANTHER" id="PTHR37981">
    <property type="entry name" value="LIPASE 2"/>
    <property type="match status" value="1"/>
</dbReference>
<feature type="chain" id="PRO_5045496197" evidence="1">
    <location>
        <begin position="29"/>
        <end position="287"/>
    </location>
</feature>
<dbReference type="Pfam" id="PF13472">
    <property type="entry name" value="Lipase_GDSL_2"/>
    <property type="match status" value="1"/>
</dbReference>
<reference evidence="4" key="1">
    <citation type="journal article" date="2019" name="Int. J. Syst. Evol. Microbiol.">
        <title>The Global Catalogue of Microorganisms (GCM) 10K type strain sequencing project: providing services to taxonomists for standard genome sequencing and annotation.</title>
        <authorList>
            <consortium name="The Broad Institute Genomics Platform"/>
            <consortium name="The Broad Institute Genome Sequencing Center for Infectious Disease"/>
            <person name="Wu L."/>
            <person name="Ma J."/>
        </authorList>
    </citation>
    <scope>NUCLEOTIDE SEQUENCE [LARGE SCALE GENOMIC DNA]</scope>
    <source>
        <strain evidence="4">CCUG 59778</strain>
    </source>
</reference>
<dbReference type="Gene3D" id="3.40.50.1110">
    <property type="entry name" value="SGNH hydrolase"/>
    <property type="match status" value="1"/>
</dbReference>
<keyword evidence="3" id="KW-0378">Hydrolase</keyword>
<dbReference type="InterPro" id="IPR037460">
    <property type="entry name" value="SEST-like"/>
</dbReference>
<dbReference type="PANTHER" id="PTHR37981:SF1">
    <property type="entry name" value="SGNH HYDROLASE-TYPE ESTERASE DOMAIN-CONTAINING PROTEIN"/>
    <property type="match status" value="1"/>
</dbReference>
<sequence>MSTRTTRLALAVLAAATAVATTATPAAAEPLNYVALGDSYAAGSGVLPIAPGSPLLCLQSAKNYAKVIAGATGATLTDVTCGAAETRHFTTAQYPGLRPQLDAVTADTDLVTVNIGGNDNSVFATAVLACGSAGLLTLGFGSPCKNTWGGHFTRQIEEKTYPAVKAALEGVHRKAPNARVAILGYPWIVPTEFDRPCFTKLPIARGDVPYMRAVQGRLNDVIARAAAETGSVFVDLAAVSNGRDACKPSGTRWVEPLFNVAELSIVHPNTRGEAGMAAEAMRVLGLG</sequence>
<keyword evidence="1" id="KW-0732">Signal</keyword>
<dbReference type="RefSeq" id="WP_378246785.1">
    <property type="nucleotide sequence ID" value="NZ_JBHSKF010000004.1"/>
</dbReference>
<dbReference type="EC" id="3.1.-.-" evidence="3"/>
<evidence type="ECO:0000313" key="3">
    <source>
        <dbReference type="EMBL" id="MFC5287629.1"/>
    </source>
</evidence>
<dbReference type="CDD" id="cd01823">
    <property type="entry name" value="SEST_like"/>
    <property type="match status" value="1"/>
</dbReference>
<evidence type="ECO:0000256" key="1">
    <source>
        <dbReference type="SAM" id="SignalP"/>
    </source>
</evidence>
<dbReference type="GO" id="GO:0016787">
    <property type="term" value="F:hydrolase activity"/>
    <property type="evidence" value="ECO:0007669"/>
    <property type="project" value="UniProtKB-KW"/>
</dbReference>
<feature type="domain" description="SGNH hydrolase-type esterase" evidence="2">
    <location>
        <begin position="35"/>
        <end position="273"/>
    </location>
</feature>
<comment type="caution">
    <text evidence="3">The sequence shown here is derived from an EMBL/GenBank/DDBJ whole genome shotgun (WGS) entry which is preliminary data.</text>
</comment>
<feature type="signal peptide" evidence="1">
    <location>
        <begin position="1"/>
        <end position="28"/>
    </location>
</feature>
<name>A0ABW0ENL9_9PSEU</name>